<evidence type="ECO:0000256" key="2">
    <source>
        <dbReference type="ARBA" id="ARBA00023002"/>
    </source>
</evidence>
<dbReference type="EMBL" id="JAMZEJ010000004">
    <property type="protein sequence ID" value="MCQ8240862.1"/>
    <property type="molecule type" value="Genomic_DNA"/>
</dbReference>
<comment type="caution">
    <text evidence="4">The sequence shown here is derived from an EMBL/GenBank/DDBJ whole genome shotgun (WGS) entry which is preliminary data.</text>
</comment>
<dbReference type="CDD" id="cd05276">
    <property type="entry name" value="p53_inducible_oxidoreductase"/>
    <property type="match status" value="1"/>
</dbReference>
<dbReference type="Pfam" id="PF00107">
    <property type="entry name" value="ADH_zinc_N"/>
    <property type="match status" value="1"/>
</dbReference>
<dbReference type="RefSeq" id="WP_422919591.1">
    <property type="nucleotide sequence ID" value="NZ_JAMZEJ010000004.1"/>
</dbReference>
<accession>A0ABT1VX09</accession>
<dbReference type="SUPFAM" id="SSF51735">
    <property type="entry name" value="NAD(P)-binding Rossmann-fold domains"/>
    <property type="match status" value="1"/>
</dbReference>
<dbReference type="InterPro" id="IPR036291">
    <property type="entry name" value="NAD(P)-bd_dom_sf"/>
</dbReference>
<dbReference type="Proteomes" id="UP001524547">
    <property type="component" value="Unassembled WGS sequence"/>
</dbReference>
<organism evidence="4 5">
    <name type="scientific">Rhizosaccharibacter radicis</name>
    <dbReference type="NCBI Taxonomy" id="2782605"/>
    <lineage>
        <taxon>Bacteria</taxon>
        <taxon>Pseudomonadati</taxon>
        <taxon>Pseudomonadota</taxon>
        <taxon>Alphaproteobacteria</taxon>
        <taxon>Acetobacterales</taxon>
        <taxon>Acetobacteraceae</taxon>
        <taxon>Rhizosaccharibacter</taxon>
    </lineage>
</organism>
<reference evidence="4 5" key="1">
    <citation type="submission" date="2022-06" db="EMBL/GenBank/DDBJ databases">
        <title>Rhizosaccharibacter gen. nov. sp. nov. KSS12, endophytic bacteria isolated from sugarcane.</title>
        <authorList>
            <person name="Pitiwittayakul N."/>
        </authorList>
    </citation>
    <scope>NUCLEOTIDE SEQUENCE [LARGE SCALE GENOMIC DNA]</scope>
    <source>
        <strain evidence="4 5">KSS12</strain>
    </source>
</reference>
<evidence type="ECO:0000256" key="1">
    <source>
        <dbReference type="ARBA" id="ARBA00022857"/>
    </source>
</evidence>
<dbReference type="SUPFAM" id="SSF50129">
    <property type="entry name" value="GroES-like"/>
    <property type="match status" value="1"/>
</dbReference>
<dbReference type="PANTHER" id="PTHR48106">
    <property type="entry name" value="QUINONE OXIDOREDUCTASE PIG3-RELATED"/>
    <property type="match status" value="1"/>
</dbReference>
<dbReference type="InterPro" id="IPR014189">
    <property type="entry name" value="Quinone_OxRdtase_PIG3"/>
</dbReference>
<feature type="domain" description="Enoyl reductase (ER)" evidence="3">
    <location>
        <begin position="16"/>
        <end position="336"/>
    </location>
</feature>
<dbReference type="Pfam" id="PF08240">
    <property type="entry name" value="ADH_N"/>
    <property type="match status" value="1"/>
</dbReference>
<dbReference type="NCBIfam" id="TIGR02824">
    <property type="entry name" value="quinone_pig3"/>
    <property type="match status" value="1"/>
</dbReference>
<evidence type="ECO:0000313" key="5">
    <source>
        <dbReference type="Proteomes" id="UP001524547"/>
    </source>
</evidence>
<keyword evidence="2" id="KW-0560">Oxidoreductase</keyword>
<dbReference type="InterPro" id="IPR020843">
    <property type="entry name" value="ER"/>
</dbReference>
<dbReference type="Gene3D" id="3.40.50.720">
    <property type="entry name" value="NAD(P)-binding Rossmann-like Domain"/>
    <property type="match status" value="1"/>
</dbReference>
<dbReference type="PANTHER" id="PTHR48106:SF8">
    <property type="entry name" value="OS02G0805600 PROTEIN"/>
    <property type="match status" value="1"/>
</dbReference>
<evidence type="ECO:0000259" key="3">
    <source>
        <dbReference type="SMART" id="SM00829"/>
    </source>
</evidence>
<dbReference type="InterPro" id="IPR013149">
    <property type="entry name" value="ADH-like_C"/>
</dbReference>
<keyword evidence="1" id="KW-0521">NADP</keyword>
<gene>
    <name evidence="4" type="ORF">NFI88_08445</name>
</gene>
<keyword evidence="5" id="KW-1185">Reference proteome</keyword>
<evidence type="ECO:0000313" key="4">
    <source>
        <dbReference type="EMBL" id="MCQ8240862.1"/>
    </source>
</evidence>
<dbReference type="InterPro" id="IPR011032">
    <property type="entry name" value="GroES-like_sf"/>
</dbReference>
<proteinExistence type="predicted"/>
<name>A0ABT1VX09_9PROT</name>
<dbReference type="Gene3D" id="3.90.180.10">
    <property type="entry name" value="Medium-chain alcohol dehydrogenases, catalytic domain"/>
    <property type="match status" value="1"/>
</dbReference>
<dbReference type="InterPro" id="IPR013154">
    <property type="entry name" value="ADH-like_N"/>
</dbReference>
<dbReference type="SMART" id="SM00829">
    <property type="entry name" value="PKS_ER"/>
    <property type="match status" value="1"/>
</dbReference>
<sequence>MEMPTSMRAAIVREPGGPEVLEIGTVPAPRPGPGQVLIRVEAAGVNAPDAMQRKGLYPPPPDASPLLGLEVAGEIVAVGGAPEGTEGAHALALGDRVCALTNGGGYAEFCAVPAGQCLPWPEGYDAVRAAALPETYFTVWSNLFEENVARAGSSLLVHGGTSGIGSTAIQLASRRGITVFATAGTAEKCATSVRLGATAAINYREEDFAARIAELTQKRGVDVILDMIGGRYLDPNLRSLATDGRLVIIALQGGAKAPDADLARIMTRRLHVTGTTLRPRPASFKARIAASLRREAWPLLERGEIAPLIHAALPFTEVAEAHSLLDSGSHAGKIVLRF</sequence>
<protein>
    <submittedName>
        <fullName evidence="4">NAD(P)H-quinone oxidoreductase</fullName>
    </submittedName>
</protein>